<name>A0A6J5MYY3_9CAUD</name>
<dbReference type="EMBL" id="LR796564">
    <property type="protein sequence ID" value="CAB4151652.1"/>
    <property type="molecule type" value="Genomic_DNA"/>
</dbReference>
<accession>A0A6J5MYY3</accession>
<proteinExistence type="predicted"/>
<sequence length="60" mass="6956">MIPLFVSKDSEKGTLIYASSDLEYVKEMTEKYFNSYCIDREYLIEVVVGIEPLISNKSKK</sequence>
<reference evidence="1" key="1">
    <citation type="submission" date="2020-04" db="EMBL/GenBank/DDBJ databases">
        <authorList>
            <person name="Chiriac C."/>
            <person name="Salcher M."/>
            <person name="Ghai R."/>
            <person name="Kavagutti S V."/>
        </authorList>
    </citation>
    <scope>NUCLEOTIDE SEQUENCE</scope>
</reference>
<protein>
    <submittedName>
        <fullName evidence="1">Uncharacterized protein</fullName>
    </submittedName>
</protein>
<gene>
    <name evidence="1" type="ORF">UFOVP597_28</name>
</gene>
<organism evidence="1">
    <name type="scientific">uncultured Caudovirales phage</name>
    <dbReference type="NCBI Taxonomy" id="2100421"/>
    <lineage>
        <taxon>Viruses</taxon>
        <taxon>Duplodnaviria</taxon>
        <taxon>Heunggongvirae</taxon>
        <taxon>Uroviricota</taxon>
        <taxon>Caudoviricetes</taxon>
        <taxon>Peduoviridae</taxon>
        <taxon>Maltschvirus</taxon>
        <taxon>Maltschvirus maltsch</taxon>
    </lineage>
</organism>
<evidence type="ECO:0000313" key="1">
    <source>
        <dbReference type="EMBL" id="CAB4151652.1"/>
    </source>
</evidence>